<proteinExistence type="predicted"/>
<sequence length="62" mass="6532">MQDAPEAPHDPIPPGARIAPHAFLKSYAQPRPSPLALQAAELLRLADGPVPAARSALNLWSA</sequence>
<dbReference type="AlphaFoldDB" id="A0A846TSX8"/>
<accession>A0A846TSX8</accession>
<reference evidence="1 2" key="1">
    <citation type="submission" date="2020-02" db="EMBL/GenBank/DDBJ databases">
        <authorList>
            <person name="Sun Q."/>
        </authorList>
    </citation>
    <scope>NUCLEOTIDE SEQUENCE [LARGE SCALE GENOMIC DNA]</scope>
    <source>
        <strain evidence="1 2">YIM 13062</strain>
    </source>
</reference>
<comment type="caution">
    <text evidence="1">The sequence shown here is derived from an EMBL/GenBank/DDBJ whole genome shotgun (WGS) entry which is preliminary data.</text>
</comment>
<keyword evidence="2" id="KW-1185">Reference proteome</keyword>
<dbReference type="EMBL" id="JAAVUN010000016">
    <property type="protein sequence ID" value="NKE10080.1"/>
    <property type="molecule type" value="Genomic_DNA"/>
</dbReference>
<evidence type="ECO:0000313" key="1">
    <source>
        <dbReference type="EMBL" id="NKE10080.1"/>
    </source>
</evidence>
<protein>
    <submittedName>
        <fullName evidence="1">Uncharacterized protein</fullName>
    </submittedName>
</protein>
<gene>
    <name evidence="1" type="ORF">GTW58_09075</name>
</gene>
<evidence type="ECO:0000313" key="2">
    <source>
        <dbReference type="Proteomes" id="UP000521379"/>
    </source>
</evidence>
<name>A0A846TSX8_9MICC</name>
<dbReference type="Proteomes" id="UP000521379">
    <property type="component" value="Unassembled WGS sequence"/>
</dbReference>
<organism evidence="1 2">
    <name type="scientific">Kocuria subflava</name>
    <dbReference type="NCBI Taxonomy" id="1736139"/>
    <lineage>
        <taxon>Bacteria</taxon>
        <taxon>Bacillati</taxon>
        <taxon>Actinomycetota</taxon>
        <taxon>Actinomycetes</taxon>
        <taxon>Micrococcales</taxon>
        <taxon>Micrococcaceae</taxon>
        <taxon>Kocuria</taxon>
    </lineage>
</organism>
<dbReference type="RefSeq" id="WP_157980496.1">
    <property type="nucleotide sequence ID" value="NZ_JAAVUN010000016.1"/>
</dbReference>